<comment type="similarity">
    <text evidence="1">Belongs to the CoaE family.</text>
</comment>
<dbReference type="Pfam" id="PF01121">
    <property type="entry name" value="CoaE"/>
    <property type="match status" value="1"/>
</dbReference>
<feature type="transmembrane region" description="Helical" evidence="4">
    <location>
        <begin position="201"/>
        <end position="226"/>
    </location>
</feature>
<keyword evidence="4" id="KW-1133">Transmembrane helix</keyword>
<dbReference type="HAMAP" id="MF_00376">
    <property type="entry name" value="Dephospho_CoA_kinase"/>
    <property type="match status" value="1"/>
</dbReference>
<accession>A0A369JR19</accession>
<dbReference type="PROSITE" id="PS51219">
    <property type="entry name" value="DPCK"/>
    <property type="match status" value="1"/>
</dbReference>
<name>A0A369JR19_HYPMA</name>
<evidence type="ECO:0000256" key="3">
    <source>
        <dbReference type="ARBA" id="ARBA00022840"/>
    </source>
</evidence>
<reference evidence="5" key="1">
    <citation type="submission" date="2018-04" db="EMBL/GenBank/DDBJ databases">
        <title>Whole genome sequencing of Hypsizygus marmoreus.</title>
        <authorList>
            <person name="Choi I.-G."/>
            <person name="Min B."/>
            <person name="Kim J.-G."/>
            <person name="Kim S."/>
            <person name="Oh Y.-L."/>
            <person name="Kong W.-S."/>
            <person name="Park H."/>
            <person name="Jeong J."/>
            <person name="Song E.-S."/>
        </authorList>
    </citation>
    <scope>NUCLEOTIDE SEQUENCE [LARGE SCALE GENOMIC DNA]</scope>
    <source>
        <strain evidence="5">51987-8</strain>
    </source>
</reference>
<gene>
    <name evidence="5" type="primary">coaE</name>
    <name evidence="5" type="ORF">Hypma_009787</name>
</gene>
<dbReference type="NCBIfam" id="TIGR00152">
    <property type="entry name" value="dephospho-CoA kinase"/>
    <property type="match status" value="1"/>
</dbReference>
<keyword evidence="4" id="KW-0812">Transmembrane</keyword>
<dbReference type="AlphaFoldDB" id="A0A369JR19"/>
<keyword evidence="6" id="KW-1185">Reference proteome</keyword>
<dbReference type="GO" id="GO:0004140">
    <property type="term" value="F:dephospho-CoA kinase activity"/>
    <property type="evidence" value="ECO:0007669"/>
    <property type="project" value="InterPro"/>
</dbReference>
<dbReference type="InterPro" id="IPR001977">
    <property type="entry name" value="Depp_CoAkinase"/>
</dbReference>
<organism evidence="5 6">
    <name type="scientific">Hypsizygus marmoreus</name>
    <name type="common">White beech mushroom</name>
    <name type="synonym">Agaricus marmoreus</name>
    <dbReference type="NCBI Taxonomy" id="39966"/>
    <lineage>
        <taxon>Eukaryota</taxon>
        <taxon>Fungi</taxon>
        <taxon>Dikarya</taxon>
        <taxon>Basidiomycota</taxon>
        <taxon>Agaricomycotina</taxon>
        <taxon>Agaricomycetes</taxon>
        <taxon>Agaricomycetidae</taxon>
        <taxon>Agaricales</taxon>
        <taxon>Tricholomatineae</taxon>
        <taxon>Lyophyllaceae</taxon>
        <taxon>Hypsizygus</taxon>
    </lineage>
</organism>
<evidence type="ECO:0000313" key="5">
    <source>
        <dbReference type="EMBL" id="RDB22987.1"/>
    </source>
</evidence>
<keyword evidence="4" id="KW-0472">Membrane</keyword>
<dbReference type="FunCoup" id="A0A369JR19">
    <property type="interactions" value="212"/>
</dbReference>
<dbReference type="PANTHER" id="PTHR10695:SF46">
    <property type="entry name" value="BIFUNCTIONAL COENZYME A SYNTHASE-RELATED"/>
    <property type="match status" value="1"/>
</dbReference>
<evidence type="ECO:0000256" key="2">
    <source>
        <dbReference type="ARBA" id="ARBA00022741"/>
    </source>
</evidence>
<keyword evidence="3" id="KW-0067">ATP-binding</keyword>
<dbReference type="GO" id="GO:0015937">
    <property type="term" value="P:coenzyme A biosynthetic process"/>
    <property type="evidence" value="ECO:0007669"/>
    <property type="project" value="InterPro"/>
</dbReference>
<dbReference type="Proteomes" id="UP000076154">
    <property type="component" value="Unassembled WGS sequence"/>
</dbReference>
<dbReference type="InParanoid" id="A0A369JR19"/>
<evidence type="ECO:0000256" key="1">
    <source>
        <dbReference type="ARBA" id="ARBA00009018"/>
    </source>
</evidence>
<dbReference type="EMBL" id="LUEZ02000048">
    <property type="protein sequence ID" value="RDB22987.1"/>
    <property type="molecule type" value="Genomic_DNA"/>
</dbReference>
<dbReference type="FunFam" id="3.40.50.300:FF:000485">
    <property type="entry name" value="Dephospho-CoA kinase CAB5"/>
    <property type="match status" value="1"/>
</dbReference>
<evidence type="ECO:0000313" key="6">
    <source>
        <dbReference type="Proteomes" id="UP000076154"/>
    </source>
</evidence>
<keyword evidence="5" id="KW-0418">Kinase</keyword>
<dbReference type="GO" id="GO:0005737">
    <property type="term" value="C:cytoplasm"/>
    <property type="evidence" value="ECO:0007669"/>
    <property type="project" value="UniProtKB-ARBA"/>
</dbReference>
<dbReference type="Gene3D" id="3.40.50.300">
    <property type="entry name" value="P-loop containing nucleotide triphosphate hydrolases"/>
    <property type="match status" value="1"/>
</dbReference>
<dbReference type="SUPFAM" id="SSF52540">
    <property type="entry name" value="P-loop containing nucleoside triphosphate hydrolases"/>
    <property type="match status" value="1"/>
</dbReference>
<dbReference type="PANTHER" id="PTHR10695">
    <property type="entry name" value="DEPHOSPHO-COA KINASE-RELATED"/>
    <property type="match status" value="1"/>
</dbReference>
<keyword evidence="2" id="KW-0547">Nucleotide-binding</keyword>
<dbReference type="CDD" id="cd02022">
    <property type="entry name" value="DPCK"/>
    <property type="match status" value="1"/>
</dbReference>
<evidence type="ECO:0000256" key="4">
    <source>
        <dbReference type="SAM" id="Phobius"/>
    </source>
</evidence>
<proteinExistence type="inferred from homology"/>
<sequence length="242" mass="27447">MLVIGLTGGIATGKSTVSKLLRARKIPVVDADVLARQVVEPGTSGLKKIVSYFGPDVLLPDGTLDRKKLGSIVFNNEEKRKKLNSIVHPAVRWAMFRKVVEYWVGSEKYCVLDVPLLIEGGVWKWVGKVVVVYCSADIQLQRLMMRDNSTVEEATSRLNSQLPIAEKVEYADIVIDNSGTPQELDAQIDAFVEKLDKEVGWIWWIGYILPFMSLFSAIWVLTSRWLRRSSQQRKKQKDIKRN</sequence>
<dbReference type="GO" id="GO:0005524">
    <property type="term" value="F:ATP binding"/>
    <property type="evidence" value="ECO:0007669"/>
    <property type="project" value="UniProtKB-KW"/>
</dbReference>
<dbReference type="OrthoDB" id="247245at2759"/>
<comment type="caution">
    <text evidence="5">The sequence shown here is derived from an EMBL/GenBank/DDBJ whole genome shotgun (WGS) entry which is preliminary data.</text>
</comment>
<dbReference type="InterPro" id="IPR027417">
    <property type="entry name" value="P-loop_NTPase"/>
</dbReference>
<protein>
    <submittedName>
        <fullName evidence="5">Dephospho-CoA kinase</fullName>
    </submittedName>
</protein>
<dbReference type="STRING" id="39966.A0A369JR19"/>
<keyword evidence="5" id="KW-0808">Transferase</keyword>